<dbReference type="EMBL" id="UINC01023908">
    <property type="protein sequence ID" value="SVA96518.1"/>
    <property type="molecule type" value="Genomic_DNA"/>
</dbReference>
<reference evidence="1" key="1">
    <citation type="submission" date="2018-05" db="EMBL/GenBank/DDBJ databases">
        <authorList>
            <person name="Lanie J.A."/>
            <person name="Ng W.-L."/>
            <person name="Kazmierczak K.M."/>
            <person name="Andrzejewski T.M."/>
            <person name="Davidsen T.M."/>
            <person name="Wayne K.J."/>
            <person name="Tettelin H."/>
            <person name="Glass J.I."/>
            <person name="Rusch D."/>
            <person name="Podicherti R."/>
            <person name="Tsui H.-C.T."/>
            <person name="Winkler M.E."/>
        </authorList>
    </citation>
    <scope>NUCLEOTIDE SEQUENCE</scope>
</reference>
<evidence type="ECO:0000313" key="1">
    <source>
        <dbReference type="EMBL" id="SVA96518.1"/>
    </source>
</evidence>
<sequence>MEAAVMATPQLQNLSRHTGIITYETLELTFMVDEYLKNWQEIYEWIVGDENKYTSAVLTILSSAMNPTMEIHFKDIFPTSLSGISFDSTTTDPVYQTGTVSFNYTEYIIKNLLNN</sequence>
<proteinExistence type="predicted"/>
<organism evidence="1">
    <name type="scientific">marine metagenome</name>
    <dbReference type="NCBI Taxonomy" id="408172"/>
    <lineage>
        <taxon>unclassified sequences</taxon>
        <taxon>metagenomes</taxon>
        <taxon>ecological metagenomes</taxon>
    </lineage>
</organism>
<name>A0A382A4Q5_9ZZZZ</name>
<dbReference type="AlphaFoldDB" id="A0A382A4Q5"/>
<accession>A0A382A4Q5</accession>
<protein>
    <submittedName>
        <fullName evidence="1">Uncharacterized protein</fullName>
    </submittedName>
</protein>
<gene>
    <name evidence="1" type="ORF">METZ01_LOCUS149372</name>
</gene>